<proteinExistence type="predicted"/>
<dbReference type="AlphaFoldDB" id="A0A834JXQ1"/>
<protein>
    <submittedName>
        <fullName evidence="2">Uncharacterized protein</fullName>
    </submittedName>
</protein>
<dbReference type="Proteomes" id="UP000617340">
    <property type="component" value="Unassembled WGS sequence"/>
</dbReference>
<feature type="region of interest" description="Disordered" evidence="1">
    <location>
        <begin position="37"/>
        <end position="101"/>
    </location>
</feature>
<evidence type="ECO:0000313" key="2">
    <source>
        <dbReference type="EMBL" id="KAF7393556.1"/>
    </source>
</evidence>
<accession>A0A834JXQ1</accession>
<feature type="compositionally biased region" description="Basic and acidic residues" evidence="1">
    <location>
        <begin position="70"/>
        <end position="85"/>
    </location>
</feature>
<organism evidence="2 3">
    <name type="scientific">Vespula germanica</name>
    <name type="common">German yellow jacket</name>
    <name type="synonym">Paravespula germanica</name>
    <dbReference type="NCBI Taxonomy" id="30212"/>
    <lineage>
        <taxon>Eukaryota</taxon>
        <taxon>Metazoa</taxon>
        <taxon>Ecdysozoa</taxon>
        <taxon>Arthropoda</taxon>
        <taxon>Hexapoda</taxon>
        <taxon>Insecta</taxon>
        <taxon>Pterygota</taxon>
        <taxon>Neoptera</taxon>
        <taxon>Endopterygota</taxon>
        <taxon>Hymenoptera</taxon>
        <taxon>Apocrita</taxon>
        <taxon>Aculeata</taxon>
        <taxon>Vespoidea</taxon>
        <taxon>Vespidae</taxon>
        <taxon>Vespinae</taxon>
        <taxon>Vespula</taxon>
    </lineage>
</organism>
<feature type="compositionally biased region" description="Acidic residues" evidence="1">
    <location>
        <begin position="44"/>
        <end position="69"/>
    </location>
</feature>
<evidence type="ECO:0000313" key="3">
    <source>
        <dbReference type="Proteomes" id="UP000617340"/>
    </source>
</evidence>
<name>A0A834JXQ1_VESGE</name>
<reference evidence="2" key="1">
    <citation type="journal article" date="2020" name="G3 (Bethesda)">
        <title>High-Quality Assemblies for Three Invasive Social Wasps from the &lt;i&gt;Vespula&lt;/i&gt; Genus.</title>
        <authorList>
            <person name="Harrop T.W.R."/>
            <person name="Guhlin J."/>
            <person name="McLaughlin G.M."/>
            <person name="Permina E."/>
            <person name="Stockwell P."/>
            <person name="Gilligan J."/>
            <person name="Le Lec M.F."/>
            <person name="Gruber M.A.M."/>
            <person name="Quinn O."/>
            <person name="Lovegrove M."/>
            <person name="Duncan E.J."/>
            <person name="Remnant E.J."/>
            <person name="Van Eeckhoven J."/>
            <person name="Graham B."/>
            <person name="Knapp R.A."/>
            <person name="Langford K.W."/>
            <person name="Kronenberg Z."/>
            <person name="Press M.O."/>
            <person name="Eacker S.M."/>
            <person name="Wilson-Rankin E.E."/>
            <person name="Purcell J."/>
            <person name="Lester P.J."/>
            <person name="Dearden P.K."/>
        </authorList>
    </citation>
    <scope>NUCLEOTIDE SEQUENCE</scope>
    <source>
        <strain evidence="2">Linc-1</strain>
    </source>
</reference>
<evidence type="ECO:0000256" key="1">
    <source>
        <dbReference type="SAM" id="MobiDB-lite"/>
    </source>
</evidence>
<dbReference type="EMBL" id="JACSDZ010000010">
    <property type="protein sequence ID" value="KAF7393556.1"/>
    <property type="molecule type" value="Genomic_DNA"/>
</dbReference>
<sequence>MQRLIQKSQEAEAIPDYHPQSDSTLCIIPERTFARESVVFQYHEEEDEDEDEDEDEEEEEEEDEEDGEEEGGKDGGEGARGRGGGEEEEDYEYIGTNEGSIQNTFTSGIVSEFPPVRNVFILISNPNALSNTSLVCEPCNDPWV</sequence>
<feature type="region of interest" description="Disordered" evidence="1">
    <location>
        <begin position="1"/>
        <end position="22"/>
    </location>
</feature>
<gene>
    <name evidence="2" type="ORF">HZH68_010375</name>
</gene>
<keyword evidence="3" id="KW-1185">Reference proteome</keyword>
<comment type="caution">
    <text evidence="2">The sequence shown here is derived from an EMBL/GenBank/DDBJ whole genome shotgun (WGS) entry which is preliminary data.</text>
</comment>